<proteinExistence type="predicted"/>
<feature type="region of interest" description="Disordered" evidence="1">
    <location>
        <begin position="1"/>
        <end position="37"/>
    </location>
</feature>
<reference evidence="2" key="1">
    <citation type="submission" date="2018-11" db="EMBL/GenBank/DDBJ databases">
        <authorList>
            <consortium name="Genoscope - CEA"/>
            <person name="William W."/>
        </authorList>
    </citation>
    <scope>NUCLEOTIDE SEQUENCE</scope>
</reference>
<gene>
    <name evidence="2" type="ORF">BOLC7T41760H</name>
</gene>
<evidence type="ECO:0000313" key="2">
    <source>
        <dbReference type="EMBL" id="VDD36200.1"/>
    </source>
</evidence>
<evidence type="ECO:0000256" key="1">
    <source>
        <dbReference type="SAM" id="MobiDB-lite"/>
    </source>
</evidence>
<dbReference type="AlphaFoldDB" id="A0A3P6E8R8"/>
<organism evidence="2">
    <name type="scientific">Brassica oleracea</name>
    <name type="common">Wild cabbage</name>
    <dbReference type="NCBI Taxonomy" id="3712"/>
    <lineage>
        <taxon>Eukaryota</taxon>
        <taxon>Viridiplantae</taxon>
        <taxon>Streptophyta</taxon>
        <taxon>Embryophyta</taxon>
        <taxon>Tracheophyta</taxon>
        <taxon>Spermatophyta</taxon>
        <taxon>Magnoliopsida</taxon>
        <taxon>eudicotyledons</taxon>
        <taxon>Gunneridae</taxon>
        <taxon>Pentapetalae</taxon>
        <taxon>rosids</taxon>
        <taxon>malvids</taxon>
        <taxon>Brassicales</taxon>
        <taxon>Brassicaceae</taxon>
        <taxon>Brassiceae</taxon>
        <taxon>Brassica</taxon>
    </lineage>
</organism>
<sequence>MEWGVASRAHSRNTNAAQSRNPSAAHSRNPKTSDSSLLPSSCVVIFSVRFNVYIPAGFS</sequence>
<feature type="compositionally biased region" description="Polar residues" evidence="1">
    <location>
        <begin position="12"/>
        <end position="37"/>
    </location>
</feature>
<accession>A0A3P6E8R8</accession>
<name>A0A3P6E8R8_BRAOL</name>
<dbReference type="EMBL" id="LR031876">
    <property type="protein sequence ID" value="VDD36200.1"/>
    <property type="molecule type" value="Genomic_DNA"/>
</dbReference>
<protein>
    <submittedName>
        <fullName evidence="2">Uncharacterized protein</fullName>
    </submittedName>
</protein>